<evidence type="ECO:0000313" key="4">
    <source>
        <dbReference type="Proteomes" id="UP000030635"/>
    </source>
</evidence>
<protein>
    <submittedName>
        <fullName evidence="3">Pyridine nucleotide-disulfide oxidoreductase family protein</fullName>
    </submittedName>
</protein>
<reference evidence="3 4" key="1">
    <citation type="journal article" date="2015" name="Infect. Genet. Evol.">
        <title>Genomic sequences of six botulinum neurotoxin-producing strains representing three clostridial species illustrate the mobility and diversity of botulinum neurotoxin genes.</title>
        <authorList>
            <person name="Smith T.J."/>
            <person name="Hill K.K."/>
            <person name="Xie G."/>
            <person name="Foley B.T."/>
            <person name="Williamson C.H."/>
            <person name="Foster J.T."/>
            <person name="Johnson S.L."/>
            <person name="Chertkov O."/>
            <person name="Teshima H."/>
            <person name="Gibbons H.S."/>
            <person name="Johnsky L.A."/>
            <person name="Karavis M.A."/>
            <person name="Smith L.A."/>
        </authorList>
    </citation>
    <scope>NUCLEOTIDE SEQUENCE [LARGE SCALE GENOMIC DNA]</scope>
    <source>
        <strain evidence="3">Sullivan</strain>
    </source>
</reference>
<proteinExistence type="predicted"/>
<dbReference type="InterPro" id="IPR036188">
    <property type="entry name" value="FAD/NAD-bd_sf"/>
</dbReference>
<keyword evidence="1" id="KW-0560">Oxidoreductase</keyword>
<dbReference type="InterPro" id="IPR023753">
    <property type="entry name" value="FAD/NAD-binding_dom"/>
</dbReference>
<feature type="domain" description="FAD/NAD(P)-binding" evidence="2">
    <location>
        <begin position="4"/>
        <end position="127"/>
    </location>
</feature>
<dbReference type="Proteomes" id="UP000030635">
    <property type="component" value="Chromosome"/>
</dbReference>
<dbReference type="InterPro" id="IPR051691">
    <property type="entry name" value="Metab_Enz_Cyan_OpOx_G3PDH"/>
</dbReference>
<dbReference type="SUPFAM" id="SSF51905">
    <property type="entry name" value="FAD/NAD(P)-binding domain"/>
    <property type="match status" value="1"/>
</dbReference>
<evidence type="ECO:0000259" key="2">
    <source>
        <dbReference type="Pfam" id="PF07992"/>
    </source>
</evidence>
<dbReference type="PRINTS" id="PR00368">
    <property type="entry name" value="FADPNR"/>
</dbReference>
<dbReference type="KEGG" id="cbv:U729_2374"/>
<dbReference type="PRINTS" id="PR00469">
    <property type="entry name" value="PNDRDTASEII"/>
</dbReference>
<dbReference type="AlphaFoldDB" id="A0A0A7FV85"/>
<accession>A0A0A7FV85</accession>
<evidence type="ECO:0000256" key="1">
    <source>
        <dbReference type="ARBA" id="ARBA00023002"/>
    </source>
</evidence>
<sequence>MKHYDLVIIGGGASGINCAIFAKLSGIDNVLVVEKEDSLGGALIKGDYNLSERSNFTGEVYRERKLGEYDNLNIDTYLNTTVLKIEDENIVLMTSKDRGIEKIKARAIIIANGGKEVGLNKLEVTGDRCSGILTIGMTEKILNMGLIPGKEVIIYGTDNLYKIFNKLKKNNINIKGIVCEKLSDQILGLSKNLYLGYKLDEVIGKGRLEKIKISKNLNSEYVDCDTLILAKPMVCDGIIALRSGIKINADTMGIDVSDCFMTSKEGIFACGNSIRIHNSMEELLEEARKTIENVRKYLGINKKSIFE</sequence>
<dbReference type="EMBL" id="CP006905">
    <property type="protein sequence ID" value="AIY82731.1"/>
    <property type="molecule type" value="Genomic_DNA"/>
</dbReference>
<dbReference type="RefSeq" id="WP_052139546.1">
    <property type="nucleotide sequence ID" value="NZ_CP006905.1"/>
</dbReference>
<dbReference type="HOGENOM" id="CLU_030705_0_0_9"/>
<dbReference type="PANTHER" id="PTHR42949">
    <property type="entry name" value="ANAEROBIC GLYCEROL-3-PHOSPHATE DEHYDROGENASE SUBUNIT B"/>
    <property type="match status" value="1"/>
</dbReference>
<dbReference type="OrthoDB" id="1749496at2"/>
<evidence type="ECO:0000313" key="3">
    <source>
        <dbReference type="EMBL" id="AIY82731.1"/>
    </source>
</evidence>
<dbReference type="GO" id="GO:0016491">
    <property type="term" value="F:oxidoreductase activity"/>
    <property type="evidence" value="ECO:0007669"/>
    <property type="project" value="UniProtKB-KW"/>
</dbReference>
<keyword evidence="4" id="KW-1185">Reference proteome</keyword>
<organism evidence="3 4">
    <name type="scientific">Clostridium baratii str. Sullivan</name>
    <dbReference type="NCBI Taxonomy" id="1415775"/>
    <lineage>
        <taxon>Bacteria</taxon>
        <taxon>Bacillati</taxon>
        <taxon>Bacillota</taxon>
        <taxon>Clostridia</taxon>
        <taxon>Eubacteriales</taxon>
        <taxon>Clostridiaceae</taxon>
        <taxon>Clostridium</taxon>
    </lineage>
</organism>
<gene>
    <name evidence="3" type="ORF">U729_2374</name>
</gene>
<dbReference type="STRING" id="1561.NPD11_648"/>
<dbReference type="Pfam" id="PF07992">
    <property type="entry name" value="Pyr_redox_2"/>
    <property type="match status" value="1"/>
</dbReference>
<name>A0A0A7FV85_9CLOT</name>
<dbReference type="eggNOG" id="COG0446">
    <property type="taxonomic scope" value="Bacteria"/>
</dbReference>
<dbReference type="Gene3D" id="3.50.50.60">
    <property type="entry name" value="FAD/NAD(P)-binding domain"/>
    <property type="match status" value="2"/>
</dbReference>
<dbReference type="PANTHER" id="PTHR42949:SF3">
    <property type="entry name" value="ANAEROBIC GLYCEROL-3-PHOSPHATE DEHYDROGENASE SUBUNIT B"/>
    <property type="match status" value="1"/>
</dbReference>